<dbReference type="EMBL" id="JAHMHS010000001">
    <property type="protein sequence ID" value="KAK1731655.1"/>
    <property type="molecule type" value="Genomic_DNA"/>
</dbReference>
<reference evidence="2" key="1">
    <citation type="submission" date="2021-12" db="EMBL/GenBank/DDBJ databases">
        <title>Comparative genomics, transcriptomics and evolutionary studies reveal genomic signatures of adaptation to plant cell wall in hemibiotrophic fungi.</title>
        <authorList>
            <consortium name="DOE Joint Genome Institute"/>
            <person name="Baroncelli R."/>
            <person name="Diaz J.F."/>
            <person name="Benocci T."/>
            <person name="Peng M."/>
            <person name="Battaglia E."/>
            <person name="Haridas S."/>
            <person name="Andreopoulos W."/>
            <person name="Labutti K."/>
            <person name="Pangilinan J."/>
            <person name="Floch G.L."/>
            <person name="Makela M.R."/>
            <person name="Henrissat B."/>
            <person name="Grigoriev I.V."/>
            <person name="Crouch J.A."/>
            <person name="De Vries R.P."/>
            <person name="Sukno S.A."/>
            <person name="Thon M.R."/>
        </authorList>
    </citation>
    <scope>NUCLEOTIDE SEQUENCE</scope>
    <source>
        <strain evidence="2">CBS 112980</strain>
    </source>
</reference>
<keyword evidence="3" id="KW-1185">Reference proteome</keyword>
<dbReference type="GeneID" id="85393769"/>
<evidence type="ECO:0000256" key="1">
    <source>
        <dbReference type="SAM" id="Phobius"/>
    </source>
</evidence>
<accession>A0AAD8XQF0</accession>
<feature type="transmembrane region" description="Helical" evidence="1">
    <location>
        <begin position="92"/>
        <end position="114"/>
    </location>
</feature>
<proteinExistence type="predicted"/>
<sequence length="177" mass="19162">MAPEGRVSIPWLEPVYLTSDSRQGIRTTDTMSAEYGDLEVAHPVKEENRSGQQHHQGQVNAHELASCNQHPRQDHVTSEGGLRGCGIGQVTFWVGLTAAAFLLGAIAAAVVAGMTSKALKKTRHDCEAIVIAFISGSNNPKRHIFNLICNIHHYIDSTISQGFVGSGRSHNQLPLSQ</sequence>
<dbReference type="RefSeq" id="XP_060371710.1">
    <property type="nucleotide sequence ID" value="XM_060509870.1"/>
</dbReference>
<keyword evidence="1" id="KW-0472">Membrane</keyword>
<name>A0AAD8XQF0_GLOAC</name>
<keyword evidence="1" id="KW-0812">Transmembrane</keyword>
<keyword evidence="1" id="KW-1133">Transmembrane helix</keyword>
<gene>
    <name evidence="2" type="ORF">BDZ83DRAFT_645655</name>
</gene>
<dbReference type="AlphaFoldDB" id="A0AAD8XQF0"/>
<protein>
    <submittedName>
        <fullName evidence="2">Uncharacterized protein</fullName>
    </submittedName>
</protein>
<comment type="caution">
    <text evidence="2">The sequence shown here is derived from an EMBL/GenBank/DDBJ whole genome shotgun (WGS) entry which is preliminary data.</text>
</comment>
<evidence type="ECO:0000313" key="3">
    <source>
        <dbReference type="Proteomes" id="UP001244207"/>
    </source>
</evidence>
<evidence type="ECO:0000313" key="2">
    <source>
        <dbReference type="EMBL" id="KAK1731655.1"/>
    </source>
</evidence>
<dbReference type="Proteomes" id="UP001244207">
    <property type="component" value="Unassembled WGS sequence"/>
</dbReference>
<organism evidence="2 3">
    <name type="scientific">Glomerella acutata</name>
    <name type="common">Colletotrichum acutatum</name>
    <dbReference type="NCBI Taxonomy" id="27357"/>
    <lineage>
        <taxon>Eukaryota</taxon>
        <taxon>Fungi</taxon>
        <taxon>Dikarya</taxon>
        <taxon>Ascomycota</taxon>
        <taxon>Pezizomycotina</taxon>
        <taxon>Sordariomycetes</taxon>
        <taxon>Hypocreomycetidae</taxon>
        <taxon>Glomerellales</taxon>
        <taxon>Glomerellaceae</taxon>
        <taxon>Colletotrichum</taxon>
        <taxon>Colletotrichum acutatum species complex</taxon>
    </lineage>
</organism>